<dbReference type="EMBL" id="VSSQ01142165">
    <property type="protein sequence ID" value="MPN63154.1"/>
    <property type="molecule type" value="Genomic_DNA"/>
</dbReference>
<dbReference type="AlphaFoldDB" id="A0A645JSX5"/>
<sequence length="57" mass="6293">MIYILVLVRQARLLPIGALATLTIRLQSHSVIFPQKHLVQVCLMVSLMNGLPLLAGK</sequence>
<name>A0A645JSX5_9ZZZZ</name>
<organism evidence="1">
    <name type="scientific">bioreactor metagenome</name>
    <dbReference type="NCBI Taxonomy" id="1076179"/>
    <lineage>
        <taxon>unclassified sequences</taxon>
        <taxon>metagenomes</taxon>
        <taxon>ecological metagenomes</taxon>
    </lineage>
</organism>
<proteinExistence type="predicted"/>
<evidence type="ECO:0000313" key="1">
    <source>
        <dbReference type="EMBL" id="MPN63154.1"/>
    </source>
</evidence>
<comment type="caution">
    <text evidence="1">The sequence shown here is derived from an EMBL/GenBank/DDBJ whole genome shotgun (WGS) entry which is preliminary data.</text>
</comment>
<protein>
    <submittedName>
        <fullName evidence="1">Uncharacterized protein</fullName>
    </submittedName>
</protein>
<accession>A0A645JSX5</accession>
<reference evidence="1" key="1">
    <citation type="submission" date="2019-08" db="EMBL/GenBank/DDBJ databases">
        <authorList>
            <person name="Kucharzyk K."/>
            <person name="Murdoch R.W."/>
            <person name="Higgins S."/>
            <person name="Loffler F."/>
        </authorList>
    </citation>
    <scope>NUCLEOTIDE SEQUENCE</scope>
</reference>
<gene>
    <name evidence="1" type="ORF">SDC9_210908</name>
</gene>